<dbReference type="AlphaFoldDB" id="A0A7W5BGG4"/>
<reference evidence="2 3" key="1">
    <citation type="submission" date="2020-08" db="EMBL/GenBank/DDBJ databases">
        <title>Genomic Encyclopedia of Type Strains, Phase III (KMG-III): the genomes of soil and plant-associated and newly described type strains.</title>
        <authorList>
            <person name="Whitman W."/>
        </authorList>
    </citation>
    <scope>NUCLEOTIDE SEQUENCE [LARGE SCALE GENOMIC DNA]</scope>
    <source>
        <strain evidence="2 3">CECT 8897</strain>
    </source>
</reference>
<dbReference type="GO" id="GO:0003676">
    <property type="term" value="F:nucleic acid binding"/>
    <property type="evidence" value="ECO:0007669"/>
    <property type="project" value="InterPro"/>
</dbReference>
<evidence type="ECO:0000259" key="1">
    <source>
        <dbReference type="PROSITE" id="PS50994"/>
    </source>
</evidence>
<dbReference type="Pfam" id="PF09039">
    <property type="entry name" value="HTH_Tnp_Mu_2"/>
    <property type="match status" value="1"/>
</dbReference>
<protein>
    <submittedName>
        <fullName evidence="2">Putative transposase</fullName>
    </submittedName>
</protein>
<dbReference type="PANTHER" id="PTHR35004">
    <property type="entry name" value="TRANSPOSASE RV3428C-RELATED"/>
    <property type="match status" value="1"/>
</dbReference>
<sequence>MKTTFKILPKSLVLHDAERYIVVELQDLDKVLCRRLSSNETVVIAVADLQPALSQELSSVSNKQRQDLLAISNEVWKATSSQLDVIRELHAIGRHQRTRAQLEEAGLKLGKSPKTIYRWLKLFEKDETIAALLPKDRADKGSSRLHDDVELVMQDAIKRNLLKREAGTVKAVHKDVTKECGLKGLKAPSLSVVRRRYLAIPEKVRVASREGGKVAKERFTPLRGSFPGADHPLDVIQIDHTPVDLIIVDEVYRKPIGRPTLTIAVDVCSRVLLGFNLWMEAPGAASVGLCLHHAMLPKEKWLAERSVTATWPCYGRPRKIHTDNAKEFRGTVLERACQAYGIDLEQRPRGSPNFGGHVERSFRTYMRETHTLSGTTFSNTRKKHDYDSSGKACLTLKEFEAWFATYITKVYHHDYHAGIKTTPLARFQEGLLGTATQPGIGLPERFLDEERLRLDFLPFEERTVQEYGVLLDHVHYNSDILRSRIHQKDPKNLKVTRKFIFRRDPRDVSVIYFWDPDMKTYHEIPYAYLGRPPASLWEV</sequence>
<feature type="non-terminal residue" evidence="2">
    <location>
        <position position="539"/>
    </location>
</feature>
<dbReference type="Pfam" id="PF09299">
    <property type="entry name" value="Mu-transpos_C"/>
    <property type="match status" value="1"/>
</dbReference>
<dbReference type="GO" id="GO:0015074">
    <property type="term" value="P:DNA integration"/>
    <property type="evidence" value="ECO:0007669"/>
    <property type="project" value="InterPro"/>
</dbReference>
<dbReference type="Gene3D" id="3.30.420.10">
    <property type="entry name" value="Ribonuclease H-like superfamily/Ribonuclease H"/>
    <property type="match status" value="1"/>
</dbReference>
<name>A0A7W5BGG4_9BURK</name>
<dbReference type="InterPro" id="IPR015378">
    <property type="entry name" value="Transposase-like_Mu_C"/>
</dbReference>
<evidence type="ECO:0000313" key="2">
    <source>
        <dbReference type="EMBL" id="MBB3122456.1"/>
    </source>
</evidence>
<proteinExistence type="predicted"/>
<dbReference type="RefSeq" id="WP_183444112.1">
    <property type="nucleotide sequence ID" value="NZ_JACHXD010000033.1"/>
</dbReference>
<comment type="caution">
    <text evidence="2">The sequence shown here is derived from an EMBL/GenBank/DDBJ whole genome shotgun (WGS) entry which is preliminary data.</text>
</comment>
<keyword evidence="3" id="KW-1185">Reference proteome</keyword>
<dbReference type="PROSITE" id="PS50994">
    <property type="entry name" value="INTEGRASE"/>
    <property type="match status" value="1"/>
</dbReference>
<dbReference type="InterPro" id="IPR015126">
    <property type="entry name" value="Mu_I-gamma"/>
</dbReference>
<dbReference type="Gene3D" id="1.10.10.60">
    <property type="entry name" value="Homeodomain-like"/>
    <property type="match status" value="1"/>
</dbReference>
<dbReference type="EMBL" id="JACHXD010000033">
    <property type="protein sequence ID" value="MBB3122456.1"/>
    <property type="molecule type" value="Genomic_DNA"/>
</dbReference>
<accession>A0A7W5BGG4</accession>
<dbReference type="SUPFAM" id="SSF53098">
    <property type="entry name" value="Ribonuclease H-like"/>
    <property type="match status" value="1"/>
</dbReference>
<dbReference type="InterPro" id="IPR001584">
    <property type="entry name" value="Integrase_cat-core"/>
</dbReference>
<feature type="domain" description="Integrase catalytic" evidence="1">
    <location>
        <begin position="223"/>
        <end position="431"/>
    </location>
</feature>
<dbReference type="PANTHER" id="PTHR35004:SF6">
    <property type="entry name" value="TRANSPOSASE"/>
    <property type="match status" value="1"/>
</dbReference>
<dbReference type="Proteomes" id="UP000541535">
    <property type="component" value="Unassembled WGS sequence"/>
</dbReference>
<gene>
    <name evidence="2" type="ORF">FHS03_005557</name>
</gene>
<dbReference type="InterPro" id="IPR036397">
    <property type="entry name" value="RNaseH_sf"/>
</dbReference>
<dbReference type="InterPro" id="IPR012337">
    <property type="entry name" value="RNaseH-like_sf"/>
</dbReference>
<evidence type="ECO:0000313" key="3">
    <source>
        <dbReference type="Proteomes" id="UP000541535"/>
    </source>
</evidence>
<organism evidence="2 3">
    <name type="scientific">Pseudoduganella violacea</name>
    <dbReference type="NCBI Taxonomy" id="1715466"/>
    <lineage>
        <taxon>Bacteria</taxon>
        <taxon>Pseudomonadati</taxon>
        <taxon>Pseudomonadota</taxon>
        <taxon>Betaproteobacteria</taxon>
        <taxon>Burkholderiales</taxon>
        <taxon>Oxalobacteraceae</taxon>
        <taxon>Telluria group</taxon>
        <taxon>Pseudoduganella</taxon>
    </lineage>
</organism>